<keyword evidence="2" id="KW-1185">Reference proteome</keyword>
<sequence>MEIVVALRELKSILDRTSSTSLSSEPAFFELEEEEETVSHLVVFEVCKHRRKCLDKRVFLSKRLTPLCVLLSPRSGR</sequence>
<protein>
    <submittedName>
        <fullName evidence="1">Uncharacterized protein</fullName>
    </submittedName>
</protein>
<dbReference type="AlphaFoldDB" id="A0A843W6C0"/>
<dbReference type="EMBL" id="NMUH01002874">
    <property type="protein sequence ID" value="MQM02558.1"/>
    <property type="molecule type" value="Genomic_DNA"/>
</dbReference>
<name>A0A843W6C0_COLES</name>
<organism evidence="1 2">
    <name type="scientific">Colocasia esculenta</name>
    <name type="common">Wild taro</name>
    <name type="synonym">Arum esculentum</name>
    <dbReference type="NCBI Taxonomy" id="4460"/>
    <lineage>
        <taxon>Eukaryota</taxon>
        <taxon>Viridiplantae</taxon>
        <taxon>Streptophyta</taxon>
        <taxon>Embryophyta</taxon>
        <taxon>Tracheophyta</taxon>
        <taxon>Spermatophyta</taxon>
        <taxon>Magnoliopsida</taxon>
        <taxon>Liliopsida</taxon>
        <taxon>Araceae</taxon>
        <taxon>Aroideae</taxon>
        <taxon>Colocasieae</taxon>
        <taxon>Colocasia</taxon>
    </lineage>
</organism>
<evidence type="ECO:0000313" key="1">
    <source>
        <dbReference type="EMBL" id="MQM02558.1"/>
    </source>
</evidence>
<accession>A0A843W6C0</accession>
<evidence type="ECO:0000313" key="2">
    <source>
        <dbReference type="Proteomes" id="UP000652761"/>
    </source>
</evidence>
<reference evidence="1" key="1">
    <citation type="submission" date="2017-07" db="EMBL/GenBank/DDBJ databases">
        <title>Taro Niue Genome Assembly and Annotation.</title>
        <authorList>
            <person name="Atibalentja N."/>
            <person name="Keating K."/>
            <person name="Fields C.J."/>
        </authorList>
    </citation>
    <scope>NUCLEOTIDE SEQUENCE</scope>
    <source>
        <strain evidence="1">Niue_2</strain>
        <tissue evidence="1">Leaf</tissue>
    </source>
</reference>
<comment type="caution">
    <text evidence="1">The sequence shown here is derived from an EMBL/GenBank/DDBJ whole genome shotgun (WGS) entry which is preliminary data.</text>
</comment>
<dbReference type="Proteomes" id="UP000652761">
    <property type="component" value="Unassembled WGS sequence"/>
</dbReference>
<proteinExistence type="predicted"/>
<gene>
    <name evidence="1" type="ORF">Taro_035326</name>
</gene>